<dbReference type="Gene3D" id="3.40.50.150">
    <property type="entry name" value="Vaccinia Virus protein VP39"/>
    <property type="match status" value="1"/>
</dbReference>
<dbReference type="CDD" id="cd02440">
    <property type="entry name" value="AdoMet_MTases"/>
    <property type="match status" value="1"/>
</dbReference>
<dbReference type="GO" id="GO:0032259">
    <property type="term" value="P:methylation"/>
    <property type="evidence" value="ECO:0007669"/>
    <property type="project" value="UniProtKB-KW"/>
</dbReference>
<evidence type="ECO:0000313" key="1">
    <source>
        <dbReference type="EMBL" id="SMF45108.1"/>
    </source>
</evidence>
<reference evidence="2" key="1">
    <citation type="submission" date="2017-04" db="EMBL/GenBank/DDBJ databases">
        <authorList>
            <person name="Varghese N."/>
            <person name="Submissions S."/>
        </authorList>
    </citation>
    <scope>NUCLEOTIDE SEQUENCE [LARGE SCALE GENOMIC DNA]</scope>
    <source>
        <strain evidence="2">K3S</strain>
    </source>
</reference>
<organism evidence="1 2">
    <name type="scientific">Desulfovibrio gilichinskyi</name>
    <dbReference type="NCBI Taxonomy" id="1519643"/>
    <lineage>
        <taxon>Bacteria</taxon>
        <taxon>Pseudomonadati</taxon>
        <taxon>Thermodesulfobacteriota</taxon>
        <taxon>Desulfovibrionia</taxon>
        <taxon>Desulfovibrionales</taxon>
        <taxon>Desulfovibrionaceae</taxon>
        <taxon>Desulfovibrio</taxon>
    </lineage>
</organism>
<gene>
    <name evidence="1" type="ORF">SAMN06295933_3638</name>
</gene>
<protein>
    <submittedName>
        <fullName evidence="1">2-polyprenyl-3-methyl-5-hydroxy-6-metoxy-1,4-benzoquinol methylase</fullName>
    </submittedName>
</protein>
<dbReference type="AlphaFoldDB" id="A0A1X7F474"/>
<dbReference type="PANTHER" id="PTHR43861">
    <property type="entry name" value="TRANS-ACONITATE 2-METHYLTRANSFERASE-RELATED"/>
    <property type="match status" value="1"/>
</dbReference>
<dbReference type="Pfam" id="PF13489">
    <property type="entry name" value="Methyltransf_23"/>
    <property type="match status" value="1"/>
</dbReference>
<sequence length="384" mass="43874">MSTNNQCVLCLGHSIEEFPNIKLKGVTSDCKPWPDTGRFCICRDCGHVQKQMSADWLKDVANIYSSYNSYPLSDAKDQLLHDSGTPQSRNKQLLGEISKEIDLKDSGKILDLGCGKGQFLRCFSEIYKKWDLYGCDQQESLRPEITSIPKVKDYYTGPLEKVSAKFDFISMLYVIEHLFNPLEILYTIKGKLSDGGIVFIQTGNLATNPFELTIVDHSSIFTLETLEQLTRKAGFEILASSDSWRDKEIGILARISNRMKVTTELINYFHLNKVLLNKQNSWLLSFIHEIDATIPKENIGILGSTIAGTWLANYPQCKFSFWIDEDLSKVGKKHMGAEIIRIENAPEKAFVYLPFPNLIARKIYIRLKKIRPDINFLFLHNERL</sequence>
<keyword evidence="1" id="KW-0808">Transferase</keyword>
<keyword evidence="1" id="KW-0489">Methyltransferase</keyword>
<dbReference type="STRING" id="1519643.SAMN06295933_3638"/>
<dbReference type="RefSeq" id="WP_085104856.1">
    <property type="nucleotide sequence ID" value="NZ_FWZU01000010.1"/>
</dbReference>
<dbReference type="EMBL" id="FWZU01000010">
    <property type="protein sequence ID" value="SMF45108.1"/>
    <property type="molecule type" value="Genomic_DNA"/>
</dbReference>
<keyword evidence="2" id="KW-1185">Reference proteome</keyword>
<proteinExistence type="predicted"/>
<evidence type="ECO:0000313" key="2">
    <source>
        <dbReference type="Proteomes" id="UP000192906"/>
    </source>
</evidence>
<dbReference type="Proteomes" id="UP000192906">
    <property type="component" value="Unassembled WGS sequence"/>
</dbReference>
<name>A0A1X7F474_9BACT</name>
<dbReference type="GO" id="GO:0008168">
    <property type="term" value="F:methyltransferase activity"/>
    <property type="evidence" value="ECO:0007669"/>
    <property type="project" value="UniProtKB-KW"/>
</dbReference>
<dbReference type="OrthoDB" id="5447504at2"/>
<dbReference type="SUPFAM" id="SSF53335">
    <property type="entry name" value="S-adenosyl-L-methionine-dependent methyltransferases"/>
    <property type="match status" value="1"/>
</dbReference>
<dbReference type="InterPro" id="IPR029063">
    <property type="entry name" value="SAM-dependent_MTases_sf"/>
</dbReference>
<accession>A0A1X7F474</accession>